<proteinExistence type="predicted"/>
<comment type="caution">
    <text evidence="8">The sequence shown here is derived from an EMBL/GenBank/DDBJ whole genome shotgun (WGS) entry which is preliminary data.</text>
</comment>
<dbReference type="GO" id="GO:0046872">
    <property type="term" value="F:metal ion binding"/>
    <property type="evidence" value="ECO:0007669"/>
    <property type="project" value="UniProtKB-KW"/>
</dbReference>
<name>A0A0G1HZK6_9BACT</name>
<gene>
    <name evidence="8" type="ORF">UW44_C0002G0076</name>
</gene>
<protein>
    <recommendedName>
        <fullName evidence="7">Small ribosomal subunit protein uS14</fullName>
    </recommendedName>
</protein>
<evidence type="ECO:0000313" key="9">
    <source>
        <dbReference type="Proteomes" id="UP000034006"/>
    </source>
</evidence>
<dbReference type="InterPro" id="IPR043140">
    <property type="entry name" value="Ribosomal_uS14_sf"/>
</dbReference>
<dbReference type="PANTHER" id="PTHR19836:SF19">
    <property type="entry name" value="SMALL RIBOSOMAL SUBUNIT PROTEIN US14M"/>
    <property type="match status" value="1"/>
</dbReference>
<keyword evidence="5 8" id="KW-0689">Ribosomal protein</keyword>
<reference evidence="8 9" key="1">
    <citation type="journal article" date="2015" name="Nature">
        <title>rRNA introns, odd ribosomes, and small enigmatic genomes across a large radiation of phyla.</title>
        <authorList>
            <person name="Brown C.T."/>
            <person name="Hug L.A."/>
            <person name="Thomas B.C."/>
            <person name="Sharon I."/>
            <person name="Castelle C.J."/>
            <person name="Singh A."/>
            <person name="Wilkins M.J."/>
            <person name="Williams K.H."/>
            <person name="Banfield J.F."/>
        </authorList>
    </citation>
    <scope>NUCLEOTIDE SEQUENCE [LARGE SCALE GENOMIC DNA]</scope>
</reference>
<dbReference type="InterPro" id="IPR001209">
    <property type="entry name" value="Ribosomal_uS14"/>
</dbReference>
<dbReference type="GO" id="GO:0019843">
    <property type="term" value="F:rRNA binding"/>
    <property type="evidence" value="ECO:0007669"/>
    <property type="project" value="UniProtKB-KW"/>
</dbReference>
<dbReference type="Pfam" id="PF00253">
    <property type="entry name" value="Ribosomal_S14"/>
    <property type="match status" value="1"/>
</dbReference>
<dbReference type="InterPro" id="IPR023053">
    <property type="entry name" value="Ribosomal_uS14_bact"/>
</dbReference>
<evidence type="ECO:0000256" key="2">
    <source>
        <dbReference type="ARBA" id="ARBA00022730"/>
    </source>
</evidence>
<evidence type="ECO:0000256" key="1">
    <source>
        <dbReference type="ARBA" id="ARBA00022723"/>
    </source>
</evidence>
<evidence type="ECO:0000256" key="3">
    <source>
        <dbReference type="ARBA" id="ARBA00022833"/>
    </source>
</evidence>
<evidence type="ECO:0000256" key="5">
    <source>
        <dbReference type="ARBA" id="ARBA00022980"/>
    </source>
</evidence>
<dbReference type="SUPFAM" id="SSF57716">
    <property type="entry name" value="Glucocorticoid receptor-like (DNA-binding domain)"/>
    <property type="match status" value="1"/>
</dbReference>
<keyword evidence="3" id="KW-0862">Zinc</keyword>
<dbReference type="GO" id="GO:0006412">
    <property type="term" value="P:translation"/>
    <property type="evidence" value="ECO:0007669"/>
    <property type="project" value="InterPro"/>
</dbReference>
<dbReference type="PANTHER" id="PTHR19836">
    <property type="entry name" value="30S RIBOSOMAL PROTEIN S14"/>
    <property type="match status" value="1"/>
</dbReference>
<dbReference type="NCBIfam" id="NF005974">
    <property type="entry name" value="PRK08061.1"/>
    <property type="match status" value="1"/>
</dbReference>
<accession>A0A0G1HZK6</accession>
<dbReference type="InterPro" id="IPR018271">
    <property type="entry name" value="Ribosomal_uS14_CS"/>
</dbReference>
<keyword evidence="2" id="KW-0699">rRNA-binding</keyword>
<evidence type="ECO:0000313" key="8">
    <source>
        <dbReference type="EMBL" id="KKT52410.1"/>
    </source>
</evidence>
<sequence>MAKKSKIAKSIRLTGHSTRDHRRCQLCGRPRGVIRIFGLCRLCFREMAHRGELPGVFKMSK</sequence>
<keyword evidence="1" id="KW-0479">Metal-binding</keyword>
<organism evidence="8 9">
    <name type="scientific">Candidatus Collierbacteria bacterium GW2011_GWB2_44_22</name>
    <dbReference type="NCBI Taxonomy" id="1618387"/>
    <lineage>
        <taxon>Bacteria</taxon>
        <taxon>Candidatus Collieribacteriota</taxon>
    </lineage>
</organism>
<keyword evidence="4" id="KW-0694">RNA-binding</keyword>
<dbReference type="AlphaFoldDB" id="A0A0G1HZK6"/>
<dbReference type="Proteomes" id="UP000034006">
    <property type="component" value="Unassembled WGS sequence"/>
</dbReference>
<dbReference type="GO" id="GO:0005737">
    <property type="term" value="C:cytoplasm"/>
    <property type="evidence" value="ECO:0007669"/>
    <property type="project" value="UniProtKB-ARBA"/>
</dbReference>
<evidence type="ECO:0000256" key="7">
    <source>
        <dbReference type="ARBA" id="ARBA00035167"/>
    </source>
</evidence>
<keyword evidence="6" id="KW-0687">Ribonucleoprotein</keyword>
<dbReference type="EMBL" id="LCIH01000002">
    <property type="protein sequence ID" value="KKT52410.1"/>
    <property type="molecule type" value="Genomic_DNA"/>
</dbReference>
<dbReference type="Gene3D" id="4.10.830.10">
    <property type="entry name" value="30s Ribosomal Protein S14, Chain N"/>
    <property type="match status" value="1"/>
</dbReference>
<dbReference type="GO" id="GO:0015935">
    <property type="term" value="C:small ribosomal subunit"/>
    <property type="evidence" value="ECO:0007669"/>
    <property type="project" value="TreeGrafter"/>
</dbReference>
<dbReference type="PROSITE" id="PS00527">
    <property type="entry name" value="RIBOSOMAL_S14"/>
    <property type="match status" value="1"/>
</dbReference>
<dbReference type="STRING" id="1618387.UW44_C0002G0076"/>
<dbReference type="GO" id="GO:0003735">
    <property type="term" value="F:structural constituent of ribosome"/>
    <property type="evidence" value="ECO:0007669"/>
    <property type="project" value="InterPro"/>
</dbReference>
<evidence type="ECO:0000256" key="6">
    <source>
        <dbReference type="ARBA" id="ARBA00023274"/>
    </source>
</evidence>
<evidence type="ECO:0000256" key="4">
    <source>
        <dbReference type="ARBA" id="ARBA00022884"/>
    </source>
</evidence>